<feature type="active site" description="Nucleophile" evidence="11">
    <location>
        <position position="150"/>
    </location>
</feature>
<dbReference type="SUPFAM" id="SSF53474">
    <property type="entry name" value="alpha/beta-Hydrolases"/>
    <property type="match status" value="1"/>
</dbReference>
<protein>
    <recommendedName>
        <fullName evidence="3">cutinase</fullName>
        <ecNumber evidence="3">3.1.1.74</ecNumber>
    </recommendedName>
</protein>
<keyword evidence="15" id="KW-1185">Reference proteome</keyword>
<evidence type="ECO:0000256" key="5">
    <source>
        <dbReference type="ARBA" id="ARBA00022525"/>
    </source>
</evidence>
<dbReference type="EC" id="3.1.1.74" evidence="3"/>
<dbReference type="OrthoDB" id="3225429at2759"/>
<feature type="active site" evidence="11">
    <location>
        <position position="205"/>
    </location>
</feature>
<comment type="subcellular location">
    <subcellularLocation>
        <location evidence="1">Secreted</location>
    </subcellularLocation>
</comment>
<dbReference type="SMART" id="SM01110">
    <property type="entry name" value="Cutinase"/>
    <property type="match status" value="1"/>
</dbReference>
<feature type="active site" description="Proton donor/acceptor" evidence="11">
    <location>
        <position position="219"/>
    </location>
</feature>
<dbReference type="EMBL" id="JAPEVB010000002">
    <property type="protein sequence ID" value="KAJ4393473.1"/>
    <property type="molecule type" value="Genomic_DNA"/>
</dbReference>
<comment type="catalytic activity">
    <reaction evidence="10">
        <text>cutin + H2O = cutin monomers.</text>
        <dbReference type="EC" id="3.1.1.74"/>
    </reaction>
</comment>
<dbReference type="PANTHER" id="PTHR48250:SF3">
    <property type="entry name" value="CUTINASE 1-RELATED"/>
    <property type="match status" value="1"/>
</dbReference>
<name>A0A9W8YX58_9PEZI</name>
<dbReference type="Pfam" id="PF01083">
    <property type="entry name" value="Cutinase"/>
    <property type="match status" value="1"/>
</dbReference>
<keyword evidence="9 12" id="KW-1015">Disulfide bond</keyword>
<evidence type="ECO:0000313" key="15">
    <source>
        <dbReference type="Proteomes" id="UP001140453"/>
    </source>
</evidence>
<evidence type="ECO:0000256" key="12">
    <source>
        <dbReference type="PIRSR" id="PIRSR611150-2"/>
    </source>
</evidence>
<dbReference type="GO" id="GO:0016052">
    <property type="term" value="P:carbohydrate catabolic process"/>
    <property type="evidence" value="ECO:0007669"/>
    <property type="project" value="TreeGrafter"/>
</dbReference>
<keyword evidence="6 13" id="KW-0732">Signal</keyword>
<keyword evidence="8" id="KW-0843">Virulence</keyword>
<dbReference type="InterPro" id="IPR011150">
    <property type="entry name" value="Cutinase_monf"/>
</dbReference>
<keyword evidence="4" id="KW-0719">Serine esterase</keyword>
<accession>A0A9W8YX58</accession>
<evidence type="ECO:0000256" key="6">
    <source>
        <dbReference type="ARBA" id="ARBA00022729"/>
    </source>
</evidence>
<dbReference type="Proteomes" id="UP001140453">
    <property type="component" value="Unassembled WGS sequence"/>
</dbReference>
<feature type="disulfide bond" evidence="12">
    <location>
        <begin position="201"/>
        <end position="208"/>
    </location>
</feature>
<dbReference type="AlphaFoldDB" id="A0A9W8YX58"/>
<evidence type="ECO:0000256" key="4">
    <source>
        <dbReference type="ARBA" id="ARBA00022487"/>
    </source>
</evidence>
<evidence type="ECO:0000256" key="13">
    <source>
        <dbReference type="SAM" id="SignalP"/>
    </source>
</evidence>
<evidence type="ECO:0000256" key="10">
    <source>
        <dbReference type="ARBA" id="ARBA00034045"/>
    </source>
</evidence>
<feature type="signal peptide" evidence="13">
    <location>
        <begin position="1"/>
        <end position="28"/>
    </location>
</feature>
<keyword evidence="7" id="KW-0378">Hydrolase</keyword>
<dbReference type="InterPro" id="IPR029058">
    <property type="entry name" value="AB_hydrolase_fold"/>
</dbReference>
<organism evidence="14 15">
    <name type="scientific">Gnomoniopsis smithogilvyi</name>
    <dbReference type="NCBI Taxonomy" id="1191159"/>
    <lineage>
        <taxon>Eukaryota</taxon>
        <taxon>Fungi</taxon>
        <taxon>Dikarya</taxon>
        <taxon>Ascomycota</taxon>
        <taxon>Pezizomycotina</taxon>
        <taxon>Sordariomycetes</taxon>
        <taxon>Sordariomycetidae</taxon>
        <taxon>Diaporthales</taxon>
        <taxon>Gnomoniaceae</taxon>
        <taxon>Gnomoniopsis</taxon>
    </lineage>
</organism>
<dbReference type="Gene3D" id="3.40.50.1820">
    <property type="entry name" value="alpha/beta hydrolase"/>
    <property type="match status" value="1"/>
</dbReference>
<evidence type="ECO:0000256" key="7">
    <source>
        <dbReference type="ARBA" id="ARBA00022801"/>
    </source>
</evidence>
<dbReference type="GO" id="GO:0005576">
    <property type="term" value="C:extracellular region"/>
    <property type="evidence" value="ECO:0007669"/>
    <property type="project" value="UniProtKB-SubCell"/>
</dbReference>
<evidence type="ECO:0000313" key="14">
    <source>
        <dbReference type="EMBL" id="KAJ4393473.1"/>
    </source>
</evidence>
<reference evidence="14" key="1">
    <citation type="submission" date="2022-10" db="EMBL/GenBank/DDBJ databases">
        <title>Tapping the CABI collections for fungal endophytes: first genome assemblies for Collariella, Neodidymelliopsis, Ascochyta clinopodiicola, Didymella pomorum, Didymosphaeria variabile, Neocosmospora piperis and Neocucurbitaria cava.</title>
        <authorList>
            <person name="Hill R."/>
        </authorList>
    </citation>
    <scope>NUCLEOTIDE SEQUENCE</scope>
    <source>
        <strain evidence="14">IMI 355082</strain>
    </source>
</reference>
<comment type="caution">
    <text evidence="14">The sequence shown here is derived from an EMBL/GenBank/DDBJ whole genome shotgun (WGS) entry which is preliminary data.</text>
</comment>
<comment type="similarity">
    <text evidence="2">Belongs to the cutinase family.</text>
</comment>
<evidence type="ECO:0000256" key="11">
    <source>
        <dbReference type="PIRSR" id="PIRSR611150-1"/>
    </source>
</evidence>
<proteinExistence type="inferred from homology"/>
<evidence type="ECO:0000256" key="3">
    <source>
        <dbReference type="ARBA" id="ARBA00013095"/>
    </source>
</evidence>
<keyword evidence="5" id="KW-0964">Secreted</keyword>
<feature type="chain" id="PRO_5040882248" description="cutinase" evidence="13">
    <location>
        <begin position="29"/>
        <end position="237"/>
    </location>
</feature>
<gene>
    <name evidence="14" type="ORF">N0V93_002685</name>
</gene>
<feature type="disulfide bond" evidence="12">
    <location>
        <begin position="62"/>
        <end position="139"/>
    </location>
</feature>
<dbReference type="GO" id="GO:0050525">
    <property type="term" value="F:cutinase activity"/>
    <property type="evidence" value="ECO:0007669"/>
    <property type="project" value="UniProtKB-EC"/>
</dbReference>
<sequence length="237" mass="25003">MTTSSVTNKIMKTFLFLAALYAVGPVVATPLSTLWSPSVPDSNLLRRQTTPETSNEFTDGGCRDVILFFARGTGAPGNMGLQPGRQLSDVLKQALGDSMVATQGVPYSAATAGNFYPGGSYPNDTAVYVDLINDAASDCPSSKIVVTGYSQGAALVVNAIHSLNTTVRSRIAAAVCFGDTQQHQDGDVIPNFATDKTALYCNTGDVICEDGILLVTTAHSNYTNYVPDASNFIQSKL</sequence>
<evidence type="ECO:0000256" key="2">
    <source>
        <dbReference type="ARBA" id="ARBA00007534"/>
    </source>
</evidence>
<evidence type="ECO:0000256" key="1">
    <source>
        <dbReference type="ARBA" id="ARBA00004613"/>
    </source>
</evidence>
<dbReference type="InterPro" id="IPR000675">
    <property type="entry name" value="Cutinase/axe"/>
</dbReference>
<evidence type="ECO:0000256" key="9">
    <source>
        <dbReference type="ARBA" id="ARBA00023157"/>
    </source>
</evidence>
<dbReference type="PANTHER" id="PTHR48250">
    <property type="entry name" value="CUTINASE 2-RELATED"/>
    <property type="match status" value="1"/>
</dbReference>
<evidence type="ECO:0000256" key="8">
    <source>
        <dbReference type="ARBA" id="ARBA00023026"/>
    </source>
</evidence>